<dbReference type="Gene3D" id="3.40.50.150">
    <property type="entry name" value="Vaccinia Virus protein VP39"/>
    <property type="match status" value="1"/>
</dbReference>
<dbReference type="InterPro" id="IPR020596">
    <property type="entry name" value="rRNA_Ade_Mease_Trfase_CS"/>
</dbReference>
<dbReference type="HAMAP" id="MF_00607">
    <property type="entry name" value="16SrRNA_methyltr_A"/>
    <property type="match status" value="1"/>
</dbReference>
<evidence type="ECO:0000256" key="3">
    <source>
        <dbReference type="ARBA" id="ARBA00022603"/>
    </source>
</evidence>
<keyword evidence="3 7" id="KW-0489">Methyltransferase</keyword>
<gene>
    <name evidence="7 10" type="primary">rsmA</name>
    <name evidence="7" type="synonym">ksgA</name>
    <name evidence="10" type="ORF">DRI96_01490</name>
</gene>
<evidence type="ECO:0000313" key="10">
    <source>
        <dbReference type="EMBL" id="RLE14401.1"/>
    </source>
</evidence>
<feature type="binding site" evidence="7 8">
    <location>
        <position position="73"/>
    </location>
    <ligand>
        <name>S-adenosyl-L-methionine</name>
        <dbReference type="ChEBI" id="CHEBI:59789"/>
    </ligand>
</feature>
<evidence type="ECO:0000256" key="8">
    <source>
        <dbReference type="PROSITE-ProRule" id="PRU01026"/>
    </source>
</evidence>
<feature type="binding site" evidence="7 8">
    <location>
        <position position="25"/>
    </location>
    <ligand>
        <name>S-adenosyl-L-methionine</name>
        <dbReference type="ChEBI" id="CHEBI:59789"/>
    </ligand>
</feature>
<keyword evidence="4 7" id="KW-0808">Transferase</keyword>
<dbReference type="InterPro" id="IPR029063">
    <property type="entry name" value="SAM-dependent_MTases_sf"/>
</dbReference>
<comment type="similarity">
    <text evidence="7">Belongs to the class I-like SAM-binding methyltransferase superfamily. rRNA adenine N(6)-methyltransferase family. RsmA subfamily.</text>
</comment>
<comment type="subcellular location">
    <subcellularLocation>
        <location evidence="7">Cytoplasm</location>
    </subcellularLocation>
</comment>
<keyword evidence="6 7" id="KW-0694">RNA-binding</keyword>
<feature type="domain" description="Ribosomal RNA adenine methylase transferase N-terminal" evidence="9">
    <location>
        <begin position="32"/>
        <end position="205"/>
    </location>
</feature>
<dbReference type="GO" id="GO:0003723">
    <property type="term" value="F:RNA binding"/>
    <property type="evidence" value="ECO:0007669"/>
    <property type="project" value="UniProtKB-UniRule"/>
</dbReference>
<dbReference type="Pfam" id="PF00398">
    <property type="entry name" value="RrnaAD"/>
    <property type="match status" value="1"/>
</dbReference>
<dbReference type="InterPro" id="IPR011530">
    <property type="entry name" value="rRNA_adenine_dimethylase"/>
</dbReference>
<evidence type="ECO:0000259" key="9">
    <source>
        <dbReference type="SMART" id="SM00650"/>
    </source>
</evidence>
<evidence type="ECO:0000256" key="2">
    <source>
        <dbReference type="ARBA" id="ARBA00022552"/>
    </source>
</evidence>
<dbReference type="GO" id="GO:0005829">
    <property type="term" value="C:cytosol"/>
    <property type="evidence" value="ECO:0007669"/>
    <property type="project" value="TreeGrafter"/>
</dbReference>
<dbReference type="InterPro" id="IPR023165">
    <property type="entry name" value="rRNA_Ade_diMease-like_C"/>
</dbReference>
<protein>
    <recommendedName>
        <fullName evidence="7">Ribosomal RNA small subunit methyltransferase A</fullName>
        <ecNumber evidence="7">2.1.1.182</ecNumber>
    </recommendedName>
    <alternativeName>
        <fullName evidence="7">16S rRNA (adenine(1518)-N(6)/adenine(1519)-N(6))-dimethyltransferase</fullName>
    </alternativeName>
    <alternativeName>
        <fullName evidence="7">16S rRNA dimethyladenosine transferase</fullName>
    </alternativeName>
    <alternativeName>
        <fullName evidence="7">16S rRNA dimethylase</fullName>
    </alternativeName>
    <alternativeName>
        <fullName evidence="7">S-adenosylmethionine-6-N', N'-adenosyl(rRNA) dimethyltransferase</fullName>
    </alternativeName>
</protein>
<evidence type="ECO:0000256" key="7">
    <source>
        <dbReference type="HAMAP-Rule" id="MF_00607"/>
    </source>
</evidence>
<organism evidence="10 11">
    <name type="scientific">Aerophobetes bacterium</name>
    <dbReference type="NCBI Taxonomy" id="2030807"/>
    <lineage>
        <taxon>Bacteria</taxon>
        <taxon>Candidatus Aerophobota</taxon>
    </lineage>
</organism>
<dbReference type="SUPFAM" id="SSF53335">
    <property type="entry name" value="S-adenosyl-L-methionine-dependent methyltransferases"/>
    <property type="match status" value="1"/>
</dbReference>
<dbReference type="PROSITE" id="PS01131">
    <property type="entry name" value="RRNA_A_DIMETH"/>
    <property type="match status" value="1"/>
</dbReference>
<keyword evidence="5 7" id="KW-0949">S-adenosyl-L-methionine</keyword>
<feature type="binding site" evidence="7 8">
    <location>
        <position position="121"/>
    </location>
    <ligand>
        <name>S-adenosyl-L-methionine</name>
        <dbReference type="ChEBI" id="CHEBI:59789"/>
    </ligand>
</feature>
<dbReference type="AlphaFoldDB" id="A0A662DJC4"/>
<dbReference type="InterPro" id="IPR001737">
    <property type="entry name" value="KsgA/Erm"/>
</dbReference>
<comment type="catalytic activity">
    <reaction evidence="7">
        <text>adenosine(1518)/adenosine(1519) in 16S rRNA + 4 S-adenosyl-L-methionine = N(6)-dimethyladenosine(1518)/N(6)-dimethyladenosine(1519) in 16S rRNA + 4 S-adenosyl-L-homocysteine + 4 H(+)</text>
        <dbReference type="Rhea" id="RHEA:19609"/>
        <dbReference type="Rhea" id="RHEA-COMP:10232"/>
        <dbReference type="Rhea" id="RHEA-COMP:10233"/>
        <dbReference type="ChEBI" id="CHEBI:15378"/>
        <dbReference type="ChEBI" id="CHEBI:57856"/>
        <dbReference type="ChEBI" id="CHEBI:59789"/>
        <dbReference type="ChEBI" id="CHEBI:74411"/>
        <dbReference type="ChEBI" id="CHEBI:74493"/>
        <dbReference type="EC" id="2.1.1.182"/>
    </reaction>
</comment>
<dbReference type="GO" id="GO:0052908">
    <property type="term" value="F:16S rRNA (adenine(1518)-N(6)/adenine(1519)-N(6))-dimethyltransferase activity"/>
    <property type="evidence" value="ECO:0007669"/>
    <property type="project" value="UniProtKB-EC"/>
</dbReference>
<proteinExistence type="inferred from homology"/>
<dbReference type="EC" id="2.1.1.182" evidence="7"/>
<evidence type="ECO:0000256" key="5">
    <source>
        <dbReference type="ARBA" id="ARBA00022691"/>
    </source>
</evidence>
<dbReference type="EMBL" id="QMQB01000039">
    <property type="protein sequence ID" value="RLE14401.1"/>
    <property type="molecule type" value="Genomic_DNA"/>
</dbReference>
<keyword evidence="2 7" id="KW-0698">rRNA processing</keyword>
<comment type="function">
    <text evidence="7">Specifically dimethylates two adjacent adenosines (A1518 and A1519) in the loop of a conserved hairpin near the 3'-end of 16S rRNA in the 30S particle. May play a critical role in biogenesis of 30S subunits.</text>
</comment>
<keyword evidence="1 7" id="KW-0963">Cytoplasm</keyword>
<dbReference type="PANTHER" id="PTHR11727">
    <property type="entry name" value="DIMETHYLADENOSINE TRANSFERASE"/>
    <property type="match status" value="1"/>
</dbReference>
<feature type="binding site" evidence="7 8">
    <location>
        <position position="52"/>
    </location>
    <ligand>
        <name>S-adenosyl-L-methionine</name>
        <dbReference type="ChEBI" id="CHEBI:59789"/>
    </ligand>
</feature>
<evidence type="ECO:0000256" key="6">
    <source>
        <dbReference type="ARBA" id="ARBA00022884"/>
    </source>
</evidence>
<dbReference type="FunFam" id="3.40.50.150:FF:000023">
    <property type="entry name" value="Ribosomal RNA small subunit methyltransferase A"/>
    <property type="match status" value="1"/>
</dbReference>
<dbReference type="Proteomes" id="UP000267654">
    <property type="component" value="Unassembled WGS sequence"/>
</dbReference>
<dbReference type="CDD" id="cd02440">
    <property type="entry name" value="AdoMet_MTases"/>
    <property type="match status" value="1"/>
</dbReference>
<dbReference type="PROSITE" id="PS51689">
    <property type="entry name" value="SAM_RNA_A_N6_MT"/>
    <property type="match status" value="1"/>
</dbReference>
<feature type="binding site" evidence="7 8">
    <location>
        <position position="27"/>
    </location>
    <ligand>
        <name>S-adenosyl-L-methionine</name>
        <dbReference type="ChEBI" id="CHEBI:59789"/>
    </ligand>
</feature>
<reference evidence="10 11" key="1">
    <citation type="submission" date="2018-06" db="EMBL/GenBank/DDBJ databases">
        <title>Extensive metabolic versatility and redundancy in microbially diverse, dynamic hydrothermal sediments.</title>
        <authorList>
            <person name="Dombrowski N."/>
            <person name="Teske A."/>
            <person name="Baker B.J."/>
        </authorList>
    </citation>
    <scope>NUCLEOTIDE SEQUENCE [LARGE SCALE GENOMIC DNA]</scope>
    <source>
        <strain evidence="10">B19_G9</strain>
    </source>
</reference>
<feature type="binding site" evidence="7 8">
    <location>
        <position position="98"/>
    </location>
    <ligand>
        <name>S-adenosyl-L-methionine</name>
        <dbReference type="ChEBI" id="CHEBI:59789"/>
    </ligand>
</feature>
<dbReference type="PANTHER" id="PTHR11727:SF7">
    <property type="entry name" value="DIMETHYLADENOSINE TRANSFERASE-RELATED"/>
    <property type="match status" value="1"/>
</dbReference>
<dbReference type="SMART" id="SM00650">
    <property type="entry name" value="rADc"/>
    <property type="match status" value="1"/>
</dbReference>
<accession>A0A662DJC4</accession>
<dbReference type="NCBIfam" id="TIGR00755">
    <property type="entry name" value="ksgA"/>
    <property type="match status" value="1"/>
</dbReference>
<evidence type="ECO:0000256" key="4">
    <source>
        <dbReference type="ARBA" id="ARBA00022679"/>
    </source>
</evidence>
<dbReference type="InterPro" id="IPR020598">
    <property type="entry name" value="rRNA_Ade_methylase_Trfase_N"/>
</dbReference>
<comment type="caution">
    <text evidence="10">The sequence shown here is derived from an EMBL/GenBank/DDBJ whole genome shotgun (WGS) entry which is preliminary data.</text>
</comment>
<evidence type="ECO:0000256" key="1">
    <source>
        <dbReference type="ARBA" id="ARBA00022490"/>
    </source>
</evidence>
<evidence type="ECO:0000313" key="11">
    <source>
        <dbReference type="Proteomes" id="UP000267654"/>
    </source>
</evidence>
<sequence length="285" mass="32776">MKLKERIRYLFEKYNFSPNLSLSQNFLIDPKIASRIVEEAGLKREDSVLEVGAGTGVLTSYLVERAKKVWAVEIDERLCRILKDELSDRENLEVICKDIIHLDLKKLFSDSGKEKIKVVGNLPYHVASFLLLHFARENWWDIMLFTIQREVADKLLSPPGDKKRGVLTVLMSYYTDMERVIDIPPQAFYPPPRVSSTVVRIRKRKITPVKDEKLFTSTVKAAFSSKRKILLNSIAKGLNLPRGLTREVLIKSGISEKKRAEELKIEDFIRISNLLLERKVASKCC</sequence>
<dbReference type="Gene3D" id="1.10.8.100">
    <property type="entry name" value="Ribosomal RNA adenine dimethylase-like, domain 2"/>
    <property type="match status" value="1"/>
</dbReference>
<name>A0A662DJC4_UNCAE</name>